<dbReference type="PIRSF" id="PIRSF025624">
    <property type="entry name" value="ACT_PheB"/>
    <property type="match status" value="1"/>
</dbReference>
<name>A0A1D2YSP7_9BACI</name>
<dbReference type="CDD" id="cd04888">
    <property type="entry name" value="ACT_PheB-BS"/>
    <property type="match status" value="1"/>
</dbReference>
<dbReference type="RefSeq" id="WP_069657331.1">
    <property type="nucleotide sequence ID" value="NZ_MIJF01000056.1"/>
</dbReference>
<protein>
    <recommendedName>
        <fullName evidence="1">UPF0735 ACT domain-containing protein BHF71_03145</fullName>
    </recommendedName>
</protein>
<dbReference type="InterPro" id="IPR002912">
    <property type="entry name" value="ACT_dom"/>
</dbReference>
<dbReference type="Pfam" id="PF01842">
    <property type="entry name" value="ACT"/>
    <property type="match status" value="1"/>
</dbReference>
<accession>A0A1D2YSP7</accession>
<dbReference type="PROSITE" id="PS51671">
    <property type="entry name" value="ACT"/>
    <property type="match status" value="1"/>
</dbReference>
<evidence type="ECO:0000259" key="2">
    <source>
        <dbReference type="PROSITE" id="PS51671"/>
    </source>
</evidence>
<dbReference type="OrthoDB" id="9788773at2"/>
<gene>
    <name evidence="3" type="ORF">BHF71_03145</name>
</gene>
<sequence length="150" mass="16832">MKKNTEKDTFYLVRSNILPEAILKTIEAKKLLDSGEVDMVYEAVKRVGLSRSAYYKYKDGIFPFNAMMKEKIVTISMDLEHKSGLLSKVLSLIARLGGNVLTINQTIPLQEIANIVLSIDTVNMKDGITELLDLLKEMEGVKRVQLIGRG</sequence>
<feature type="domain" description="ACT" evidence="2">
    <location>
        <begin position="74"/>
        <end position="149"/>
    </location>
</feature>
<comment type="similarity">
    <text evidence="1">Belongs to the UPF0735 family.</text>
</comment>
<keyword evidence="4" id="KW-1185">Reference proteome</keyword>
<dbReference type="Gene3D" id="3.30.70.260">
    <property type="match status" value="1"/>
</dbReference>
<evidence type="ECO:0000313" key="3">
    <source>
        <dbReference type="EMBL" id="OEF98031.1"/>
    </source>
</evidence>
<dbReference type="InterPro" id="IPR008310">
    <property type="entry name" value="UPF0735_ACT_dom-cont"/>
</dbReference>
<evidence type="ECO:0000256" key="1">
    <source>
        <dbReference type="HAMAP-Rule" id="MF_00707"/>
    </source>
</evidence>
<evidence type="ECO:0000313" key="4">
    <source>
        <dbReference type="Proteomes" id="UP000243739"/>
    </source>
</evidence>
<dbReference type="STRING" id="337097.BHF71_03145"/>
<dbReference type="Proteomes" id="UP000243739">
    <property type="component" value="Unassembled WGS sequence"/>
</dbReference>
<dbReference type="InterPro" id="IPR045865">
    <property type="entry name" value="ACT-like_dom_sf"/>
</dbReference>
<proteinExistence type="inferred from homology"/>
<dbReference type="EMBL" id="MIJF01000056">
    <property type="protein sequence ID" value="OEF98031.1"/>
    <property type="molecule type" value="Genomic_DNA"/>
</dbReference>
<dbReference type="HAMAP" id="MF_00707">
    <property type="entry name" value="UPF0735"/>
    <property type="match status" value="1"/>
</dbReference>
<dbReference type="NCBIfam" id="NF003361">
    <property type="entry name" value="PRK04435.1"/>
    <property type="match status" value="1"/>
</dbReference>
<organism evidence="3 4">
    <name type="scientific">Vulcanibacillus modesticaldus</name>
    <dbReference type="NCBI Taxonomy" id="337097"/>
    <lineage>
        <taxon>Bacteria</taxon>
        <taxon>Bacillati</taxon>
        <taxon>Bacillota</taxon>
        <taxon>Bacilli</taxon>
        <taxon>Bacillales</taxon>
        <taxon>Bacillaceae</taxon>
        <taxon>Vulcanibacillus</taxon>
    </lineage>
</organism>
<dbReference type="AlphaFoldDB" id="A0A1D2YSP7"/>
<comment type="caution">
    <text evidence="3">The sequence shown here is derived from an EMBL/GenBank/DDBJ whole genome shotgun (WGS) entry which is preliminary data.</text>
</comment>
<reference evidence="3 4" key="1">
    <citation type="submission" date="2016-09" db="EMBL/GenBank/DDBJ databases">
        <title>Draft genome sequence for the type strain of Vulcanibacillus modesticaldus BR, a strictly anaerobic, moderately thermophilic, and nitrate-reducing bacterium from deep sea-hydrothermal vents of the Mid-Atlantic Ridge.</title>
        <authorList>
            <person name="Abin C.A."/>
            <person name="Hollibaugh J.T."/>
        </authorList>
    </citation>
    <scope>NUCLEOTIDE SEQUENCE [LARGE SCALE GENOMIC DNA]</scope>
    <source>
        <strain evidence="3 4">BR</strain>
    </source>
</reference>
<dbReference type="SUPFAM" id="SSF55021">
    <property type="entry name" value="ACT-like"/>
    <property type="match status" value="1"/>
</dbReference>